<protein>
    <recommendedName>
        <fullName evidence="6">F-box domain-containing protein</fullName>
    </recommendedName>
</protein>
<accession>A0A024GPK0</accession>
<evidence type="ECO:0000313" key="4">
    <source>
        <dbReference type="EMBL" id="CCI48428.1"/>
    </source>
</evidence>
<dbReference type="GO" id="GO:0005096">
    <property type="term" value="F:GTPase activator activity"/>
    <property type="evidence" value="ECO:0007669"/>
    <property type="project" value="UniProtKB-KW"/>
</dbReference>
<dbReference type="GO" id="GO:0005634">
    <property type="term" value="C:nucleus"/>
    <property type="evidence" value="ECO:0007669"/>
    <property type="project" value="TreeGrafter"/>
</dbReference>
<comment type="caution">
    <text evidence="4">The sequence shown here is derived from an EMBL/GenBank/DDBJ whole genome shotgun (WGS) entry which is preliminary data.</text>
</comment>
<dbReference type="Proteomes" id="UP000053237">
    <property type="component" value="Unassembled WGS sequence"/>
</dbReference>
<keyword evidence="1" id="KW-0343">GTPase activation</keyword>
<dbReference type="GO" id="GO:0048471">
    <property type="term" value="C:perinuclear region of cytoplasm"/>
    <property type="evidence" value="ECO:0007669"/>
    <property type="project" value="TreeGrafter"/>
</dbReference>
<dbReference type="Gene3D" id="3.80.10.10">
    <property type="entry name" value="Ribonuclease Inhibitor"/>
    <property type="match status" value="1"/>
</dbReference>
<dbReference type="InterPro" id="IPR027038">
    <property type="entry name" value="RanGap"/>
</dbReference>
<evidence type="ECO:0000256" key="2">
    <source>
        <dbReference type="ARBA" id="ARBA00022614"/>
    </source>
</evidence>
<dbReference type="GO" id="GO:0031267">
    <property type="term" value="F:small GTPase binding"/>
    <property type="evidence" value="ECO:0007669"/>
    <property type="project" value="TreeGrafter"/>
</dbReference>
<dbReference type="InterPro" id="IPR032675">
    <property type="entry name" value="LRR_dom_sf"/>
</dbReference>
<evidence type="ECO:0000256" key="3">
    <source>
        <dbReference type="ARBA" id="ARBA00022737"/>
    </source>
</evidence>
<keyword evidence="3" id="KW-0677">Repeat</keyword>
<dbReference type="InParanoid" id="A0A024GPK0"/>
<dbReference type="PANTHER" id="PTHR24113:SF12">
    <property type="entry name" value="RAN GTPASE-ACTIVATING PROTEIN 1"/>
    <property type="match status" value="1"/>
</dbReference>
<evidence type="ECO:0000256" key="1">
    <source>
        <dbReference type="ARBA" id="ARBA00022468"/>
    </source>
</evidence>
<dbReference type="AlphaFoldDB" id="A0A024GPK0"/>
<dbReference type="SUPFAM" id="SSF52047">
    <property type="entry name" value="RNI-like"/>
    <property type="match status" value="1"/>
</dbReference>
<proteinExistence type="predicted"/>
<name>A0A024GPK0_9STRA</name>
<gene>
    <name evidence="4" type="ORF">BN9_095580</name>
</gene>
<reference evidence="4 5" key="1">
    <citation type="submission" date="2012-05" db="EMBL/GenBank/DDBJ databases">
        <title>Recombination and specialization in a pathogen metapopulation.</title>
        <authorList>
            <person name="Gardiner A."/>
            <person name="Kemen E."/>
            <person name="Schultz-Larsen T."/>
            <person name="MacLean D."/>
            <person name="Van Oosterhout C."/>
            <person name="Jones J.D.G."/>
        </authorList>
    </citation>
    <scope>NUCLEOTIDE SEQUENCE [LARGE SCALE GENOMIC DNA]</scope>
    <source>
        <strain evidence="4 5">Ac Nc2</strain>
    </source>
</reference>
<evidence type="ECO:0000313" key="5">
    <source>
        <dbReference type="Proteomes" id="UP000053237"/>
    </source>
</evidence>
<dbReference type="GO" id="GO:0005829">
    <property type="term" value="C:cytosol"/>
    <property type="evidence" value="ECO:0007669"/>
    <property type="project" value="TreeGrafter"/>
</dbReference>
<dbReference type="OrthoDB" id="6375174at2759"/>
<keyword evidence="5" id="KW-1185">Reference proteome</keyword>
<dbReference type="GO" id="GO:0006913">
    <property type="term" value="P:nucleocytoplasmic transport"/>
    <property type="evidence" value="ECO:0007669"/>
    <property type="project" value="TreeGrafter"/>
</dbReference>
<dbReference type="STRING" id="65357.A0A024GPK0"/>
<sequence length="546" mass="60922">MHFPAKAQHSRTLQHYEVRSADAVESTVFKPKIHIPLFLRSHSLLHSPIFLLKESLQTFQLSTMTTYSAPQRSTPIDKVSSLYSLPNGSPKSSTSSFHYKRSYDEMDGKAKVTLVEQEVLANTSHWQDSRNDMPQRRLILQQIMALAQPYGSLQNGSGSNNLTERQKRESLVTLAKRIELSLYSRAASLEEYQNLSTLRRRLQALISFSYHETAAINEQALSKRDSAKPSFFRNVPSFQAKRHCVLPFRSQETECMFCALDENSVRTIYSFLDGKEIIRVRAINRFTAKFAPTCITSLRVNVRSMAQSFTNGQTAFGAIPTLVNLRRLVIYKDNDPTLLDAQSNSRALRAWSCSELDASEDNIGEKVTHSLASAIGYGACERLHTLHLVALFTNTFHRNGLRALCGVLSQGKCPEIEDLLLGGNSIGDVGSLYVARVLHSKAIPKLQRLDLRRNYIGELGLKRLMSVVSAQSATQLKYLCLGGNIITDNCVSAFTSVLSSSACPQLRFLGLEDNYLSPEGVQTIIRSAVKSGMIPRLYKVGNENSS</sequence>
<keyword evidence="2" id="KW-0433">Leucine-rich repeat</keyword>
<dbReference type="EMBL" id="CAIX01000226">
    <property type="protein sequence ID" value="CCI48428.1"/>
    <property type="molecule type" value="Genomic_DNA"/>
</dbReference>
<dbReference type="PANTHER" id="PTHR24113">
    <property type="entry name" value="RAN GTPASE-ACTIVATING PROTEIN 1"/>
    <property type="match status" value="1"/>
</dbReference>
<organism evidence="4 5">
    <name type="scientific">Albugo candida</name>
    <dbReference type="NCBI Taxonomy" id="65357"/>
    <lineage>
        <taxon>Eukaryota</taxon>
        <taxon>Sar</taxon>
        <taxon>Stramenopiles</taxon>
        <taxon>Oomycota</taxon>
        <taxon>Peronosporomycetes</taxon>
        <taxon>Albuginales</taxon>
        <taxon>Albuginaceae</taxon>
        <taxon>Albugo</taxon>
    </lineage>
</organism>
<evidence type="ECO:0008006" key="6">
    <source>
        <dbReference type="Google" id="ProtNLM"/>
    </source>
</evidence>